<dbReference type="Pfam" id="PF05199">
    <property type="entry name" value="GMC_oxred_C"/>
    <property type="match status" value="1"/>
</dbReference>
<dbReference type="PANTHER" id="PTHR42784:SF1">
    <property type="entry name" value="PYRANOSE 2-OXIDASE"/>
    <property type="match status" value="1"/>
</dbReference>
<evidence type="ECO:0000256" key="4">
    <source>
        <dbReference type="ARBA" id="ARBA00022827"/>
    </source>
</evidence>
<gene>
    <name evidence="9" type="ORF">AVO44_04970</name>
</gene>
<feature type="domain" description="Glucose-methanol-choline oxidoreductase N-terminal" evidence="7">
    <location>
        <begin position="283"/>
        <end position="391"/>
    </location>
</feature>
<dbReference type="Proteomes" id="UP000053690">
    <property type="component" value="Unassembled WGS sequence"/>
</dbReference>
<evidence type="ECO:0000256" key="6">
    <source>
        <dbReference type="SAM" id="MobiDB-lite"/>
    </source>
</evidence>
<evidence type="ECO:0000256" key="5">
    <source>
        <dbReference type="ARBA" id="ARBA00023002"/>
    </source>
</evidence>
<dbReference type="STRING" id="1685378.AVO44_04970"/>
<evidence type="ECO:0000256" key="3">
    <source>
        <dbReference type="ARBA" id="ARBA00022630"/>
    </source>
</evidence>
<organism evidence="9 10">
    <name type="scientific">Ruegeria profundi</name>
    <dbReference type="NCBI Taxonomy" id="1685378"/>
    <lineage>
        <taxon>Bacteria</taxon>
        <taxon>Pseudomonadati</taxon>
        <taxon>Pseudomonadota</taxon>
        <taxon>Alphaproteobacteria</taxon>
        <taxon>Rhodobacterales</taxon>
        <taxon>Roseobacteraceae</taxon>
        <taxon>Ruegeria</taxon>
    </lineage>
</organism>
<dbReference type="RefSeq" id="WP_068333437.1">
    <property type="nucleotide sequence ID" value="NZ_LQBP01000002.1"/>
</dbReference>
<protein>
    <submittedName>
        <fullName evidence="9">Uncharacterized protein</fullName>
    </submittedName>
</protein>
<comment type="similarity">
    <text evidence="2">Belongs to the GMC oxidoreductase family.</text>
</comment>
<evidence type="ECO:0000256" key="2">
    <source>
        <dbReference type="ARBA" id="ARBA00010790"/>
    </source>
</evidence>
<keyword evidence="4" id="KW-0274">FAD</keyword>
<keyword evidence="10" id="KW-1185">Reference proteome</keyword>
<proteinExistence type="inferred from homology"/>
<dbReference type="InterPro" id="IPR000172">
    <property type="entry name" value="GMC_OxRdtase_N"/>
</dbReference>
<dbReference type="GO" id="GO:0050660">
    <property type="term" value="F:flavin adenine dinucleotide binding"/>
    <property type="evidence" value="ECO:0007669"/>
    <property type="project" value="InterPro"/>
</dbReference>
<dbReference type="PANTHER" id="PTHR42784">
    <property type="entry name" value="PYRANOSE 2-OXIDASE"/>
    <property type="match status" value="1"/>
</dbReference>
<name>A0A0X3TZJ9_9RHOB</name>
<evidence type="ECO:0000259" key="8">
    <source>
        <dbReference type="Pfam" id="PF05199"/>
    </source>
</evidence>
<dbReference type="InterPro" id="IPR036188">
    <property type="entry name" value="FAD/NAD-bd_sf"/>
</dbReference>
<keyword evidence="3" id="KW-0285">Flavoprotein</keyword>
<evidence type="ECO:0000256" key="1">
    <source>
        <dbReference type="ARBA" id="ARBA00001974"/>
    </source>
</evidence>
<feature type="region of interest" description="Disordered" evidence="6">
    <location>
        <begin position="234"/>
        <end position="257"/>
    </location>
</feature>
<dbReference type="Gene3D" id="3.50.50.60">
    <property type="entry name" value="FAD/NAD(P)-binding domain"/>
    <property type="match status" value="2"/>
</dbReference>
<comment type="cofactor">
    <cofactor evidence="1">
        <name>FAD</name>
        <dbReference type="ChEBI" id="CHEBI:57692"/>
    </cofactor>
</comment>
<dbReference type="InterPro" id="IPR051473">
    <property type="entry name" value="P2Ox-like"/>
</dbReference>
<feature type="domain" description="Glucose-methanol-choline oxidoreductase C-terminal" evidence="8">
    <location>
        <begin position="486"/>
        <end position="615"/>
    </location>
</feature>
<evidence type="ECO:0000259" key="7">
    <source>
        <dbReference type="Pfam" id="PF00732"/>
    </source>
</evidence>
<evidence type="ECO:0000313" key="9">
    <source>
        <dbReference type="EMBL" id="KUJ81213.1"/>
    </source>
</evidence>
<feature type="compositionally biased region" description="Polar residues" evidence="6">
    <location>
        <begin position="236"/>
        <end position="250"/>
    </location>
</feature>
<dbReference type="SUPFAM" id="SSF51905">
    <property type="entry name" value="FAD/NAD(P)-binding domain"/>
    <property type="match status" value="1"/>
</dbReference>
<evidence type="ECO:0000313" key="10">
    <source>
        <dbReference type="Proteomes" id="UP000053690"/>
    </source>
</evidence>
<dbReference type="Pfam" id="PF00732">
    <property type="entry name" value="GMC_oxred_N"/>
    <property type="match status" value="1"/>
</dbReference>
<dbReference type="GO" id="GO:0016614">
    <property type="term" value="F:oxidoreductase activity, acting on CH-OH group of donors"/>
    <property type="evidence" value="ECO:0007669"/>
    <property type="project" value="InterPro"/>
</dbReference>
<dbReference type="OrthoDB" id="9798604at2"/>
<keyword evidence="5" id="KW-0560">Oxidoreductase</keyword>
<comment type="caution">
    <text evidence="9">The sequence shown here is derived from an EMBL/GenBank/DDBJ whole genome shotgun (WGS) entry which is preliminary data.</text>
</comment>
<sequence>MTAIPDDERCYDVVIVGAGFAGGILAKELVSEGHSVLILEAGEDHGKTWETYRSYLDQYYLSLAKTPNSPYPNLPTLPSPSVLDITAVRGTEPDTNGYFVQRGPLPFGSNYLMAYGGTSLHWLGTSLRMMPADFEMQSRFGLGVDWPFKYDDLKKDYERAEWEIGVSADAVEQTPKALGIKTSGPKDSNDYFAKDYDYPMHSIPSSYVDEFFARADGMAIEVGEDASDTVHLKVSRTPQGRNSTPRSPKNGQGIPVGDEVRKQFQPRGATGPFAYMGQRCEGNSSCIPICPIQAKYNAMKTLEDANHIGKSLMETITQAIASKVELDENGRVSGITYKKYPFPGVPQYELRRARGKHYVLAGGAVENVTLALASGICKSSDELGRNLMDHPYMMTWGAAPEPVGPFRGPGSTSSYANFRDGGFRDKTAAFRLEIGNWGWNFAAGSPNSDVARLVEQENLYGSALRDKLYHDVQRQVRLGTLVEQLPRSTNRITIDPAYRTPMGEYRPVISYDLDDYSRAGLAAAYEACVRIFQRLGIKNHTAYSPSDAGYFTYEGKGYTFFGAGHLVGTHRIGTHKSNSVTNDQMRSWDHDNLWLVGAGSMPTIATSNPTLTLSAMVYRAARAITAAVREGGAK</sequence>
<dbReference type="Pfam" id="PF13450">
    <property type="entry name" value="NAD_binding_8"/>
    <property type="match status" value="1"/>
</dbReference>
<accession>A0A0X3TZJ9</accession>
<dbReference type="AlphaFoldDB" id="A0A0X3TZJ9"/>
<dbReference type="EMBL" id="LQBP01000002">
    <property type="protein sequence ID" value="KUJ81213.1"/>
    <property type="molecule type" value="Genomic_DNA"/>
</dbReference>
<reference evidence="10" key="1">
    <citation type="submission" date="2015-12" db="EMBL/GenBank/DDBJ databases">
        <authorList>
            <person name="Zhang G."/>
            <person name="Stingl U."/>
        </authorList>
    </citation>
    <scope>NUCLEOTIDE SEQUENCE [LARGE SCALE GENOMIC DNA]</scope>
    <source>
        <strain evidence="10">ZGT108</strain>
    </source>
</reference>
<dbReference type="InterPro" id="IPR007867">
    <property type="entry name" value="GMC_OxRtase_C"/>
</dbReference>